<dbReference type="Gene3D" id="1.10.10.60">
    <property type="entry name" value="Homeodomain-like"/>
    <property type="match status" value="2"/>
</dbReference>
<dbReference type="InterPro" id="IPR014710">
    <property type="entry name" value="RmlC-like_jellyroll"/>
</dbReference>
<dbReference type="Gene3D" id="2.60.120.10">
    <property type="entry name" value="Jelly Rolls"/>
    <property type="match status" value="1"/>
</dbReference>
<keyword evidence="2" id="KW-0238">DNA-binding</keyword>
<evidence type="ECO:0000256" key="2">
    <source>
        <dbReference type="ARBA" id="ARBA00023125"/>
    </source>
</evidence>
<dbReference type="SMART" id="SM00342">
    <property type="entry name" value="HTH_ARAC"/>
    <property type="match status" value="1"/>
</dbReference>
<dbReference type="PROSITE" id="PS01124">
    <property type="entry name" value="HTH_ARAC_FAMILY_2"/>
    <property type="match status" value="1"/>
</dbReference>
<reference evidence="5" key="1">
    <citation type="submission" date="2009-12" db="EMBL/GenBank/DDBJ databases">
        <authorList>
            <person name="Weinstock G."/>
            <person name="Sodergren E."/>
            <person name="Clifton S."/>
            <person name="Fulton L."/>
            <person name="Fulton B."/>
            <person name="Courtney L."/>
            <person name="Fronick C."/>
            <person name="Harrison M."/>
            <person name="Strong C."/>
            <person name="Farmer C."/>
            <person name="Delahaunty K."/>
            <person name="Markovic C."/>
            <person name="Hall O."/>
            <person name="Minx P."/>
            <person name="Tomlinson C."/>
            <person name="Mitreva M."/>
            <person name="Nelson J."/>
            <person name="Hou S."/>
            <person name="Wollam A."/>
            <person name="Pepin K.H."/>
            <person name="Johnson M."/>
            <person name="Bhonagiri V."/>
            <person name="Nash W.E."/>
            <person name="Warren W."/>
            <person name="Chinwalla A."/>
            <person name="Mardis E.R."/>
            <person name="Wilson R.K."/>
        </authorList>
    </citation>
    <scope>NUCLEOTIDE SEQUENCE [LARGE SCALE GENOMIC DNA]</scope>
    <source>
        <strain evidence="5">DSM 15176</strain>
    </source>
</reference>
<dbReference type="Pfam" id="PF12833">
    <property type="entry name" value="HTH_18"/>
    <property type="match status" value="1"/>
</dbReference>
<name>D1PSG9_9FIRM</name>
<accession>D1PSG9</accession>
<dbReference type="InterPro" id="IPR050204">
    <property type="entry name" value="AraC_XylS_family_regulators"/>
</dbReference>
<dbReference type="InterPro" id="IPR009057">
    <property type="entry name" value="Homeodomain-like_sf"/>
</dbReference>
<dbReference type="GO" id="GO:0003700">
    <property type="term" value="F:DNA-binding transcription factor activity"/>
    <property type="evidence" value="ECO:0007669"/>
    <property type="project" value="InterPro"/>
</dbReference>
<evidence type="ECO:0000313" key="6">
    <source>
        <dbReference type="Proteomes" id="UP000003438"/>
    </source>
</evidence>
<feature type="domain" description="HTH araC/xylS-type" evidence="4">
    <location>
        <begin position="171"/>
        <end position="269"/>
    </location>
</feature>
<dbReference type="OrthoDB" id="9803764at2"/>
<dbReference type="Pfam" id="PF02311">
    <property type="entry name" value="AraC_binding"/>
    <property type="match status" value="1"/>
</dbReference>
<organism evidence="5 6">
    <name type="scientific">Subdoligranulum variabile DSM 15176</name>
    <dbReference type="NCBI Taxonomy" id="411471"/>
    <lineage>
        <taxon>Bacteria</taxon>
        <taxon>Bacillati</taxon>
        <taxon>Bacillota</taxon>
        <taxon>Clostridia</taxon>
        <taxon>Eubacteriales</taxon>
        <taxon>Oscillospiraceae</taxon>
        <taxon>Subdoligranulum</taxon>
    </lineage>
</organism>
<dbReference type="STRING" id="411471.SUBVAR_07352"/>
<sequence length="304" mass="35073">MKEEYEVVSHGTAAYKLFLIRLQYRTPHVHKELEVCLLLDGQVQLLNRGRATTYGAGDLWVINPFESHELIAERPVLILSMQIPLSFFAASYPPLESMEFLLPPPEDPAAGDLAAAFLEIARSYFSREPLAALHCAGLIHLFVEQLLRHLPCRRVPEQERQSSARRARRVRRITRYIEEHYTEKLLLTDLARELDLSMSYLSAFFKEAFGMSFQSYLMKMRCEKARQLLLLTDLSLLNISIACGFSDVKYLNRGFAEQFGCSPRAYRREFKQEAGARRQRSVLTTQEFLSPDESRALLEHWAQP</sequence>
<dbReference type="RefSeq" id="WP_007048697.1">
    <property type="nucleotide sequence ID" value="NZ_GG704772.1"/>
</dbReference>
<dbReference type="PANTHER" id="PTHR46796">
    <property type="entry name" value="HTH-TYPE TRANSCRIPTIONAL ACTIVATOR RHAS-RELATED"/>
    <property type="match status" value="1"/>
</dbReference>
<dbReference type="InterPro" id="IPR037923">
    <property type="entry name" value="HTH-like"/>
</dbReference>
<dbReference type="InterPro" id="IPR018060">
    <property type="entry name" value="HTH_AraC"/>
</dbReference>
<protein>
    <submittedName>
        <fullName evidence="5">Transcriptional regulator, AraC family</fullName>
    </submittedName>
</protein>
<dbReference type="AlphaFoldDB" id="D1PSG9"/>
<dbReference type="SUPFAM" id="SSF46689">
    <property type="entry name" value="Homeodomain-like"/>
    <property type="match status" value="2"/>
</dbReference>
<dbReference type="Proteomes" id="UP000003438">
    <property type="component" value="Unassembled WGS sequence"/>
</dbReference>
<keyword evidence="6" id="KW-1185">Reference proteome</keyword>
<evidence type="ECO:0000313" key="5">
    <source>
        <dbReference type="EMBL" id="EFB74349.1"/>
    </source>
</evidence>
<evidence type="ECO:0000256" key="3">
    <source>
        <dbReference type="ARBA" id="ARBA00023163"/>
    </source>
</evidence>
<dbReference type="GO" id="GO:0043565">
    <property type="term" value="F:sequence-specific DNA binding"/>
    <property type="evidence" value="ECO:0007669"/>
    <property type="project" value="InterPro"/>
</dbReference>
<evidence type="ECO:0000259" key="4">
    <source>
        <dbReference type="PROSITE" id="PS01124"/>
    </source>
</evidence>
<keyword evidence="3" id="KW-0804">Transcription</keyword>
<dbReference type="EMBL" id="ACBY02000074">
    <property type="protein sequence ID" value="EFB74349.1"/>
    <property type="molecule type" value="Genomic_DNA"/>
</dbReference>
<proteinExistence type="predicted"/>
<evidence type="ECO:0000256" key="1">
    <source>
        <dbReference type="ARBA" id="ARBA00023015"/>
    </source>
</evidence>
<comment type="caution">
    <text evidence="5">The sequence shown here is derived from an EMBL/GenBank/DDBJ whole genome shotgun (WGS) entry which is preliminary data.</text>
</comment>
<dbReference type="eggNOG" id="COG2207">
    <property type="taxonomic scope" value="Bacteria"/>
</dbReference>
<dbReference type="HOGENOM" id="CLU_000445_88_3_9"/>
<gene>
    <name evidence="5" type="ORF">SUBVAR_07352</name>
</gene>
<keyword evidence="1" id="KW-0805">Transcription regulation</keyword>
<dbReference type="InterPro" id="IPR003313">
    <property type="entry name" value="AraC-bd"/>
</dbReference>
<dbReference type="SUPFAM" id="SSF51215">
    <property type="entry name" value="Regulatory protein AraC"/>
    <property type="match status" value="1"/>
</dbReference>